<evidence type="ECO:0000259" key="1">
    <source>
        <dbReference type="Pfam" id="PF12697"/>
    </source>
</evidence>
<accession>A0A370HEG6</accession>
<dbReference type="PANTHER" id="PTHR43194:SF2">
    <property type="entry name" value="PEROXISOMAL MEMBRANE PROTEIN LPX1"/>
    <property type="match status" value="1"/>
</dbReference>
<dbReference type="GO" id="GO:0003824">
    <property type="term" value="F:catalytic activity"/>
    <property type="evidence" value="ECO:0007669"/>
    <property type="project" value="UniProtKB-ARBA"/>
</dbReference>
<reference evidence="2 3" key="1">
    <citation type="submission" date="2018-07" db="EMBL/GenBank/DDBJ databases">
        <title>Genomic Encyclopedia of Type Strains, Phase IV (KMG-IV): sequencing the most valuable type-strain genomes for metagenomic binning, comparative biology and taxonomic classification.</title>
        <authorList>
            <person name="Goeker M."/>
        </authorList>
    </citation>
    <scope>NUCLEOTIDE SEQUENCE [LARGE SCALE GENOMIC DNA]</scope>
    <source>
        <strain evidence="2 3">DSM 44952</strain>
    </source>
</reference>
<dbReference type="OrthoDB" id="4222986at2"/>
<dbReference type="InterPro" id="IPR029058">
    <property type="entry name" value="AB_hydrolase_fold"/>
</dbReference>
<dbReference type="InterPro" id="IPR050228">
    <property type="entry name" value="Carboxylesterase_BioH"/>
</dbReference>
<dbReference type="STRING" id="1210089.GCA_001613165_08038"/>
<feature type="domain" description="AB hydrolase-1" evidence="1">
    <location>
        <begin position="32"/>
        <end position="270"/>
    </location>
</feature>
<gene>
    <name evidence="2" type="ORF">DFR68_101478</name>
</gene>
<dbReference type="EMBL" id="QQAZ01000001">
    <property type="protein sequence ID" value="RDI55644.1"/>
    <property type="molecule type" value="Genomic_DNA"/>
</dbReference>
<evidence type="ECO:0000313" key="3">
    <source>
        <dbReference type="Proteomes" id="UP000255355"/>
    </source>
</evidence>
<sequence length="279" mass="30383">MTAPDPNLPPSTVVSADGTTIAYLTVGAGPAVVVVPGALSVADGYLDFARALGGHFTVHVLERRGRGGSGPQGADYSIDKEREDLLAVAGKTGAHLLVGHSYGGLVVLEAARNCPEIHKIAVYEPGLSIDGSLPIGWMPAYERKLAQHKPFDAFVEFVRATGPESARRAPRWLMRRMMPLFMQAPERHLVIGLLAENLAEHREIARLNNTYPHYGEIEAEVLFLQGGKDHAVQSDIDRATLEYVIPRCTGHMFPDLDHFGLDKRDPERVAGVIGTFFTE</sequence>
<protein>
    <submittedName>
        <fullName evidence="2">Pimeloyl-ACP methyl ester carboxylesterase</fullName>
    </submittedName>
</protein>
<dbReference type="Proteomes" id="UP000255355">
    <property type="component" value="Unassembled WGS sequence"/>
</dbReference>
<dbReference type="InterPro" id="IPR000073">
    <property type="entry name" value="AB_hydrolase_1"/>
</dbReference>
<dbReference type="Pfam" id="PF12697">
    <property type="entry name" value="Abhydrolase_6"/>
    <property type="match status" value="1"/>
</dbReference>
<proteinExistence type="predicted"/>
<dbReference type="PANTHER" id="PTHR43194">
    <property type="entry name" value="HYDROLASE ALPHA/BETA FOLD FAMILY"/>
    <property type="match status" value="1"/>
</dbReference>
<dbReference type="Gene3D" id="3.40.50.1820">
    <property type="entry name" value="alpha/beta hydrolase"/>
    <property type="match status" value="1"/>
</dbReference>
<keyword evidence="3" id="KW-1185">Reference proteome</keyword>
<comment type="caution">
    <text evidence="2">The sequence shown here is derived from an EMBL/GenBank/DDBJ whole genome shotgun (WGS) entry which is preliminary data.</text>
</comment>
<dbReference type="SUPFAM" id="SSF53474">
    <property type="entry name" value="alpha/beta-Hydrolases"/>
    <property type="match status" value="1"/>
</dbReference>
<evidence type="ECO:0000313" key="2">
    <source>
        <dbReference type="EMBL" id="RDI55644.1"/>
    </source>
</evidence>
<organism evidence="2 3">
    <name type="scientific">Nocardia mexicana</name>
    <dbReference type="NCBI Taxonomy" id="279262"/>
    <lineage>
        <taxon>Bacteria</taxon>
        <taxon>Bacillati</taxon>
        <taxon>Actinomycetota</taxon>
        <taxon>Actinomycetes</taxon>
        <taxon>Mycobacteriales</taxon>
        <taxon>Nocardiaceae</taxon>
        <taxon>Nocardia</taxon>
    </lineage>
</organism>
<dbReference type="RefSeq" id="WP_068032807.1">
    <property type="nucleotide sequence ID" value="NZ_QQAZ01000001.1"/>
</dbReference>
<name>A0A370HEG6_9NOCA</name>
<dbReference type="AlphaFoldDB" id="A0A370HEG6"/>